<dbReference type="Proteomes" id="UP000437431">
    <property type="component" value="Unassembled WGS sequence"/>
</dbReference>
<keyword evidence="3 7" id="KW-0812">Transmembrane</keyword>
<evidence type="ECO:0000313" key="18">
    <source>
        <dbReference type="Proteomes" id="UP000460950"/>
    </source>
</evidence>
<comment type="similarity">
    <text evidence="6">Belongs to the ABC-4 integral membrane protein family.</text>
</comment>
<keyword evidence="5 7" id="KW-0472">Membrane</keyword>
<evidence type="ECO:0000313" key="11">
    <source>
        <dbReference type="EMBL" id="KAB6563508.1"/>
    </source>
</evidence>
<evidence type="ECO:0000313" key="15">
    <source>
        <dbReference type="Proteomes" id="UP000283833"/>
    </source>
</evidence>
<dbReference type="EMBL" id="RWHZ01000019">
    <property type="protein sequence ID" value="TSE48998.1"/>
    <property type="molecule type" value="Genomic_DNA"/>
</dbReference>
<dbReference type="PANTHER" id="PTHR30572">
    <property type="entry name" value="MEMBRANE COMPONENT OF TRANSPORTER-RELATED"/>
    <property type="match status" value="1"/>
</dbReference>
<evidence type="ECO:0000256" key="1">
    <source>
        <dbReference type="ARBA" id="ARBA00004651"/>
    </source>
</evidence>
<dbReference type="EMBL" id="QRXI01000011">
    <property type="protein sequence ID" value="RGT93820.1"/>
    <property type="molecule type" value="Genomic_DNA"/>
</dbReference>
<evidence type="ECO:0000313" key="17">
    <source>
        <dbReference type="Proteomes" id="UP000437431"/>
    </source>
</evidence>
<dbReference type="Proteomes" id="UP000283833">
    <property type="component" value="Unassembled WGS sequence"/>
</dbReference>
<evidence type="ECO:0000313" key="12">
    <source>
        <dbReference type="EMBL" id="MSS48186.1"/>
    </source>
</evidence>
<evidence type="ECO:0000256" key="7">
    <source>
        <dbReference type="SAM" id="Phobius"/>
    </source>
</evidence>
<dbReference type="Proteomes" id="UP000469427">
    <property type="component" value="Unassembled WGS sequence"/>
</dbReference>
<evidence type="ECO:0000256" key="5">
    <source>
        <dbReference type="ARBA" id="ARBA00023136"/>
    </source>
</evidence>
<reference evidence="12 18" key="4">
    <citation type="submission" date="2019-09" db="EMBL/GenBank/DDBJ databases">
        <title>In-depth cultivation of the pig gut microbiome towards novel bacterial diversity and tailored functional studies.</title>
        <authorList>
            <person name="Wylensek D."/>
            <person name="Hitch T.C.A."/>
            <person name="Clavel T."/>
        </authorList>
    </citation>
    <scope>NUCLEOTIDE SEQUENCE [LARGE SCALE GENOMIC DNA]</scope>
    <source>
        <strain evidence="12 18">WCA-389-WT-3C</strain>
    </source>
</reference>
<reference evidence="14 16" key="2">
    <citation type="journal article" date="2019" name="Nat. Commun.">
        <title>Gram positive-like bacteriocins with broad spectrum anti-Bacteroidales activity encoded on mobile elements of the human gut microbiota.</title>
        <authorList>
            <person name="Bechon N."/>
            <person name="Coyne M.J.Jr."/>
            <person name="Laclare-Mceneany V."/>
            <person name="Chatzidaki-Livanis M."/>
            <person name="Ghigo J.-M."/>
            <person name="Comstock L.E."/>
        </authorList>
    </citation>
    <scope>NUCLEOTIDE SEQUENCE [LARGE SCALE GENOMIC DNA]</scope>
    <source>
        <strain evidence="14 16">CL01T12C17</strain>
    </source>
</reference>
<dbReference type="GO" id="GO:0005886">
    <property type="term" value="C:plasma membrane"/>
    <property type="evidence" value="ECO:0007669"/>
    <property type="project" value="UniProtKB-SubCell"/>
</dbReference>
<dbReference type="Proteomes" id="UP000460950">
    <property type="component" value="Unassembled WGS sequence"/>
</dbReference>
<evidence type="ECO:0000313" key="9">
    <source>
        <dbReference type="EMBL" id="KAB5436149.1"/>
    </source>
</evidence>
<feature type="domain" description="ABC3 transporter permease C-terminal" evidence="8">
    <location>
        <begin position="309"/>
        <end position="425"/>
    </location>
</feature>
<dbReference type="EMBL" id="WDAY01000003">
    <property type="protein sequence ID" value="KAB6563508.1"/>
    <property type="molecule type" value="Genomic_DNA"/>
</dbReference>
<evidence type="ECO:0000256" key="6">
    <source>
        <dbReference type="ARBA" id="ARBA00038076"/>
    </source>
</evidence>
<feature type="transmembrane region" description="Helical" evidence="7">
    <location>
        <begin position="12"/>
        <end position="34"/>
    </location>
</feature>
<dbReference type="InterPro" id="IPR050250">
    <property type="entry name" value="Macrolide_Exporter_MacB"/>
</dbReference>
<proteinExistence type="inferred from homology"/>
<feature type="transmembrane region" description="Helical" evidence="7">
    <location>
        <begin position="394"/>
        <end position="415"/>
    </location>
</feature>
<evidence type="ECO:0000313" key="13">
    <source>
        <dbReference type="EMBL" id="RGT93820.1"/>
    </source>
</evidence>
<dbReference type="Pfam" id="PF02687">
    <property type="entry name" value="FtsX"/>
    <property type="match status" value="1"/>
</dbReference>
<dbReference type="Proteomes" id="UP000462885">
    <property type="component" value="Unassembled WGS sequence"/>
</dbReference>
<dbReference type="PANTHER" id="PTHR30572:SF4">
    <property type="entry name" value="ABC TRANSPORTER PERMEASE YTRF"/>
    <property type="match status" value="1"/>
</dbReference>
<comment type="subcellular location">
    <subcellularLocation>
        <location evidence="1">Cell membrane</location>
        <topology evidence="1">Multi-pass membrane protein</topology>
    </subcellularLocation>
</comment>
<dbReference type="EMBL" id="VULU01000010">
    <property type="protein sequence ID" value="MSS48186.1"/>
    <property type="molecule type" value="Genomic_DNA"/>
</dbReference>
<dbReference type="RefSeq" id="WP_117696017.1">
    <property type="nucleotide sequence ID" value="NZ_CAXSNX010000014.1"/>
</dbReference>
<dbReference type="EMBL" id="WDBI01000009">
    <property type="protein sequence ID" value="KAB6527569.1"/>
    <property type="molecule type" value="Genomic_DNA"/>
</dbReference>
<feature type="transmembrane region" description="Helical" evidence="7">
    <location>
        <begin position="349"/>
        <end position="374"/>
    </location>
</feature>
<keyword evidence="4 7" id="KW-1133">Transmembrane helix</keyword>
<gene>
    <name evidence="13" type="ORF">DWX04_10685</name>
    <name evidence="14" type="ORF">EH214_01805</name>
    <name evidence="9" type="ORF">F9Z94_13400</name>
    <name evidence="12" type="ORF">FYJ30_07615</name>
    <name evidence="11" type="ORF">GAY79_02925</name>
    <name evidence="10" type="ORF">GAY98_07680</name>
</gene>
<reference evidence="9 19" key="5">
    <citation type="submission" date="2019-10" db="EMBL/GenBank/DDBJ databases">
        <title>Genome Sequence and Assembly of iSURF_14.</title>
        <authorList>
            <person name="Wucher B.R."/>
            <person name="Ruoff K.L."/>
            <person name="Price C.E."/>
            <person name="Valls R.R."/>
            <person name="O'Toole G.A."/>
        </authorList>
    </citation>
    <scope>NUCLEOTIDE SEQUENCE [LARGE SCALE GENOMIC DNA]</scope>
    <source>
        <strain evidence="9 19">ANK132K_3B</strain>
    </source>
</reference>
<evidence type="ECO:0000313" key="16">
    <source>
        <dbReference type="Proteomes" id="UP000408523"/>
    </source>
</evidence>
<evidence type="ECO:0000259" key="8">
    <source>
        <dbReference type="Pfam" id="PF02687"/>
    </source>
</evidence>
<organism evidence="9 19">
    <name type="scientific">Phocaeicola vulgatus</name>
    <name type="common">Bacteroides vulgatus</name>
    <dbReference type="NCBI Taxonomy" id="821"/>
    <lineage>
        <taxon>Bacteria</taxon>
        <taxon>Pseudomonadati</taxon>
        <taxon>Bacteroidota</taxon>
        <taxon>Bacteroidia</taxon>
        <taxon>Bacteroidales</taxon>
        <taxon>Bacteroidaceae</taxon>
        <taxon>Phocaeicola</taxon>
    </lineage>
</organism>
<evidence type="ECO:0000256" key="2">
    <source>
        <dbReference type="ARBA" id="ARBA00022475"/>
    </source>
</evidence>
<evidence type="ECO:0000256" key="4">
    <source>
        <dbReference type="ARBA" id="ARBA00022989"/>
    </source>
</evidence>
<evidence type="ECO:0000313" key="20">
    <source>
        <dbReference type="Proteomes" id="UP000469427"/>
    </source>
</evidence>
<dbReference type="AlphaFoldDB" id="A0A397WHV8"/>
<dbReference type="Proteomes" id="UP000408523">
    <property type="component" value="Unassembled WGS sequence"/>
</dbReference>
<dbReference type="InterPro" id="IPR003838">
    <property type="entry name" value="ABC3_permease_C"/>
</dbReference>
<evidence type="ECO:0000256" key="3">
    <source>
        <dbReference type="ARBA" id="ARBA00022692"/>
    </source>
</evidence>
<sequence length="432" mass="49337">MLIHLLIIIKNNLRANLLLMAGMFVIATSLWYAVDYVYAVVVNQQKSLGFDWEHVYYVQAAVLPDESVERDTASRSDDEVTAEYLEFYNRLQRHPAVESACYTLMHFHYMWKNGSGTMSYDTLKTNAMYREVTPSYFTVFRVRGADECSPEELSRRASHTNDFVVTENAACQLLNPDLNNVTVKGVELAGRFIHSGVSMREDEPDSVRVAAVCENQKYNEYSNWSRAVYRIIQLGQGDFKISYGSLPYHDIFIRVKADADRPGFVESFRKEMKKQLRVGNLYLADMRPMGYYRNEHLADYRSDLYTYLAIAGFFLANAFLAILGTFWFRTQQRREELAVRLVAGATPHSLQTLLMGEGFLLITIAYIPALVVAYNLGISDLVETWPVEWSFTRFLIGGLVTFLLLLTIAAISIWFPARQAMSIQPAEALHGE</sequence>
<accession>A0A397WHV8</accession>
<feature type="transmembrane region" description="Helical" evidence="7">
    <location>
        <begin position="304"/>
        <end position="328"/>
    </location>
</feature>
<evidence type="ECO:0000313" key="10">
    <source>
        <dbReference type="EMBL" id="KAB6527569.1"/>
    </source>
</evidence>
<comment type="caution">
    <text evidence="9">The sequence shown here is derived from an EMBL/GenBank/DDBJ whole genome shotgun (WGS) entry which is preliminary data.</text>
</comment>
<reference evidence="17 20" key="3">
    <citation type="journal article" date="2019" name="Nat. Med.">
        <title>A library of human gut bacterial isolates paired with longitudinal multiomics data enables mechanistic microbiome research.</title>
        <authorList>
            <person name="Poyet M."/>
            <person name="Groussin M."/>
            <person name="Gibbons S.M."/>
            <person name="Avila-Pacheco J."/>
            <person name="Jiang X."/>
            <person name="Kearney S.M."/>
            <person name="Perrotta A.R."/>
            <person name="Berdy B."/>
            <person name="Zhao S."/>
            <person name="Lieberman T.D."/>
            <person name="Swanson P.K."/>
            <person name="Smith M."/>
            <person name="Roesemann S."/>
            <person name="Alexander J.E."/>
            <person name="Rich S.A."/>
            <person name="Livny J."/>
            <person name="Vlamakis H."/>
            <person name="Clish C."/>
            <person name="Bullock K."/>
            <person name="Deik A."/>
            <person name="Scott J."/>
            <person name="Pierce K.A."/>
            <person name="Xavier R.J."/>
            <person name="Alm E.J."/>
        </authorList>
    </citation>
    <scope>NUCLEOTIDE SEQUENCE [LARGE SCALE GENOMIC DNA]</scope>
    <source>
        <strain evidence="11 17">BIOML-A111</strain>
        <strain evidence="10 20">BIOML-A122</strain>
    </source>
</reference>
<keyword evidence="2" id="KW-1003">Cell membrane</keyword>
<protein>
    <submittedName>
        <fullName evidence="13">ABC transporter permease</fullName>
    </submittedName>
    <submittedName>
        <fullName evidence="9">FtsX-like permease family protein</fullName>
    </submittedName>
</protein>
<evidence type="ECO:0000313" key="14">
    <source>
        <dbReference type="EMBL" id="TSE48998.1"/>
    </source>
</evidence>
<reference evidence="13 15" key="1">
    <citation type="submission" date="2018-08" db="EMBL/GenBank/DDBJ databases">
        <title>A genome reference for cultivated species of the human gut microbiota.</title>
        <authorList>
            <person name="Zou Y."/>
            <person name="Xue W."/>
            <person name="Luo G."/>
        </authorList>
    </citation>
    <scope>NUCLEOTIDE SEQUENCE [LARGE SCALE GENOMIC DNA]</scope>
    <source>
        <strain evidence="13 15">AF18-14</strain>
    </source>
</reference>
<name>A0A397WHV8_PHOVU</name>
<dbReference type="GO" id="GO:0022857">
    <property type="term" value="F:transmembrane transporter activity"/>
    <property type="evidence" value="ECO:0007669"/>
    <property type="project" value="TreeGrafter"/>
</dbReference>
<dbReference type="EMBL" id="WCIF01000015">
    <property type="protein sequence ID" value="KAB5436149.1"/>
    <property type="molecule type" value="Genomic_DNA"/>
</dbReference>
<evidence type="ECO:0000313" key="19">
    <source>
        <dbReference type="Proteomes" id="UP000462885"/>
    </source>
</evidence>